<dbReference type="Pfam" id="PF02027">
    <property type="entry name" value="RolB_RolC"/>
    <property type="match status" value="1"/>
</dbReference>
<keyword evidence="3" id="KW-1185">Reference proteome</keyword>
<protein>
    <recommendedName>
        <fullName evidence="1">Cytokinin glycosidase domain-containing protein</fullName>
    </recommendedName>
</protein>
<proteinExistence type="predicted"/>
<dbReference type="AlphaFoldDB" id="A0A5N7N8W7"/>
<dbReference type="InterPro" id="IPR006064">
    <property type="entry name" value="Glycosidase"/>
</dbReference>
<feature type="domain" description="Cytokinin glycosidase" evidence="1">
    <location>
        <begin position="47"/>
        <end position="206"/>
    </location>
</feature>
<dbReference type="EMBL" id="VOSK01000619">
    <property type="protein sequence ID" value="MPR31296.1"/>
    <property type="molecule type" value="Genomic_DNA"/>
</dbReference>
<accession>A0A5N7N8W7</accession>
<dbReference type="OrthoDB" id="8420676at2"/>
<gene>
    <name evidence="2" type="ORF">FS320_42075</name>
</gene>
<organism evidence="2 3">
    <name type="scientific">Microvirga tunisiensis</name>
    <dbReference type="NCBI Taxonomy" id="2108360"/>
    <lineage>
        <taxon>Bacteria</taxon>
        <taxon>Pseudomonadati</taxon>
        <taxon>Pseudomonadota</taxon>
        <taxon>Alphaproteobacteria</taxon>
        <taxon>Hyphomicrobiales</taxon>
        <taxon>Methylobacteriaceae</taxon>
        <taxon>Microvirga</taxon>
    </lineage>
</organism>
<reference evidence="2 3" key="1">
    <citation type="journal article" date="2019" name="Syst. Appl. Microbiol.">
        <title>Microvirga tunisiensis sp. nov., a root nodule symbiotic bacterium isolated from Lupinus micranthus and L. luteus grown in Northern Tunisia.</title>
        <authorList>
            <person name="Msaddak A."/>
            <person name="Rejili M."/>
            <person name="Duran D."/>
            <person name="Mars M."/>
            <person name="Palacios J.M."/>
            <person name="Ruiz-Argueso T."/>
            <person name="Rey L."/>
            <person name="Imperial J."/>
        </authorList>
    </citation>
    <scope>NUCLEOTIDE SEQUENCE [LARGE SCALE GENOMIC DNA]</scope>
    <source>
        <strain evidence="2 3">Lmie10</strain>
    </source>
</reference>
<evidence type="ECO:0000313" key="2">
    <source>
        <dbReference type="EMBL" id="MPR31296.1"/>
    </source>
</evidence>
<sequence>MSFLHPSQPHLPCSALLPSLSSPFHFLSVFILPMARPVYAGVEINETDGRMLEDLLERVHVQNYSEFCDRVLAAQASFVNAPGAPWMGRARQLDFLQVPLMDEITANNYKNGPFESIHQGGSFLYLYLPAGVARMCLQQQSLAPIPNRLRVQTGGGLLAMDAWPYDQYGITAEQVVRIYHKYGCRDATVQDVEFFVAVPRTASFGSVRGDTGVSIRRAPFDRFDIPVIGPALYLN</sequence>
<dbReference type="Proteomes" id="UP000403266">
    <property type="component" value="Unassembled WGS sequence"/>
</dbReference>
<evidence type="ECO:0000313" key="3">
    <source>
        <dbReference type="Proteomes" id="UP000403266"/>
    </source>
</evidence>
<evidence type="ECO:0000259" key="1">
    <source>
        <dbReference type="Pfam" id="PF02027"/>
    </source>
</evidence>
<comment type="caution">
    <text evidence="2">The sequence shown here is derived from an EMBL/GenBank/DDBJ whole genome shotgun (WGS) entry which is preliminary data.</text>
</comment>
<name>A0A5N7N8W7_9HYPH</name>